<reference evidence="1" key="1">
    <citation type="submission" date="2024-05" db="EMBL/GenBank/DDBJ databases">
        <title>Whole genome shotgun sequence of Streptomyces daghestanicus NBRC 12762.</title>
        <authorList>
            <person name="Komaki H."/>
            <person name="Tamura T."/>
        </authorList>
    </citation>
    <scope>NUCLEOTIDE SEQUENCE</scope>
    <source>
        <strain evidence="1">NBRC 12762</strain>
    </source>
</reference>
<protein>
    <submittedName>
        <fullName evidence="1">Uncharacterized protein</fullName>
    </submittedName>
</protein>
<evidence type="ECO:0000313" key="2">
    <source>
        <dbReference type="Proteomes" id="UP001052655"/>
    </source>
</evidence>
<proteinExistence type="predicted"/>
<dbReference type="Proteomes" id="UP001052655">
    <property type="component" value="Unassembled WGS sequence"/>
</dbReference>
<accession>A0ABQ3PWR8</accession>
<gene>
    <name evidence="1" type="ORF">Sdagh_11820</name>
</gene>
<dbReference type="EMBL" id="BNDX01000002">
    <property type="protein sequence ID" value="GHI29452.1"/>
    <property type="molecule type" value="Genomic_DNA"/>
</dbReference>
<sequence>MGRVEELMARLAADIAVVRFAEIARDELGCVDAAYRHESSQARVRSILDRVRPRACIDGSPGSEIYPRCLPLSAAV</sequence>
<name>A0ABQ3PWR8_9ACTN</name>
<organism evidence="1 2">
    <name type="scientific">Streptomyces daghestanicus</name>
    <dbReference type="NCBI Taxonomy" id="66885"/>
    <lineage>
        <taxon>Bacteria</taxon>
        <taxon>Bacillati</taxon>
        <taxon>Actinomycetota</taxon>
        <taxon>Actinomycetes</taxon>
        <taxon>Kitasatosporales</taxon>
        <taxon>Streptomycetaceae</taxon>
        <taxon>Streptomyces</taxon>
    </lineage>
</organism>
<evidence type="ECO:0000313" key="1">
    <source>
        <dbReference type="EMBL" id="GHI29452.1"/>
    </source>
</evidence>
<keyword evidence="2" id="KW-1185">Reference proteome</keyword>
<comment type="caution">
    <text evidence="1">The sequence shown here is derived from an EMBL/GenBank/DDBJ whole genome shotgun (WGS) entry which is preliminary data.</text>
</comment>